<dbReference type="PANTHER" id="PTHR23026">
    <property type="entry name" value="NADPH NITROREDUCTASE"/>
    <property type="match status" value="1"/>
</dbReference>
<evidence type="ECO:0000259" key="4">
    <source>
        <dbReference type="Pfam" id="PF14512"/>
    </source>
</evidence>
<dbReference type="PANTHER" id="PTHR23026:SF90">
    <property type="entry name" value="IODOTYROSINE DEIODINASE 1"/>
    <property type="match status" value="1"/>
</dbReference>
<evidence type="ECO:0000256" key="1">
    <source>
        <dbReference type="ARBA" id="ARBA00022630"/>
    </source>
</evidence>
<evidence type="ECO:0000256" key="3">
    <source>
        <dbReference type="ARBA" id="ARBA00023002"/>
    </source>
</evidence>
<dbReference type="AlphaFoldDB" id="A0A9D1WG42"/>
<dbReference type="InterPro" id="IPR000415">
    <property type="entry name" value="Nitroreductase-like"/>
</dbReference>
<dbReference type="Pfam" id="PF14512">
    <property type="entry name" value="TM1586_NiRdase"/>
    <property type="match status" value="1"/>
</dbReference>
<keyword evidence="1" id="KW-0285">Flavoprotein</keyword>
<keyword evidence="3" id="KW-0560">Oxidoreductase</keyword>
<dbReference type="InterPro" id="IPR050627">
    <property type="entry name" value="Nitroreductase/BluB"/>
</dbReference>
<dbReference type="GO" id="GO:0016491">
    <property type="term" value="F:oxidoreductase activity"/>
    <property type="evidence" value="ECO:0007669"/>
    <property type="project" value="UniProtKB-KW"/>
</dbReference>
<evidence type="ECO:0000256" key="2">
    <source>
        <dbReference type="ARBA" id="ARBA00022643"/>
    </source>
</evidence>
<dbReference type="EMBL" id="DXEX01000035">
    <property type="protein sequence ID" value="HIX58324.1"/>
    <property type="molecule type" value="Genomic_DNA"/>
</dbReference>
<comment type="caution">
    <text evidence="5">The sequence shown here is derived from an EMBL/GenBank/DDBJ whole genome shotgun (WGS) entry which is preliminary data.</text>
</comment>
<organism evidence="5 6">
    <name type="scientific">Candidatus Blautia gallistercoris</name>
    <dbReference type="NCBI Taxonomy" id="2838490"/>
    <lineage>
        <taxon>Bacteria</taxon>
        <taxon>Bacillati</taxon>
        <taxon>Bacillota</taxon>
        <taxon>Clostridia</taxon>
        <taxon>Lachnospirales</taxon>
        <taxon>Lachnospiraceae</taxon>
        <taxon>Blautia</taxon>
    </lineage>
</organism>
<dbReference type="Gene3D" id="3.40.109.30">
    <property type="entry name" value="putative nitroreductase (tm1586), domain 2"/>
    <property type="match status" value="1"/>
</dbReference>
<sequence length="269" mass="30825">MNTYEAIFTRKSVRSYQMEAIPAEVLDEIIEYYIGIRSIFAGIETEVAVLDNHVHSRRYGIPGIRAPYYLAIYSERKDRAMMNAGYIMEQISLYLTTRGIGSCFFGSAMVPRALREKNGKQLIILMAFGKAKDGCSRERGEARRLPLERICAGKEQPKQWAIQLLEAARMAPSSMNSQPWRFVIRDNRIHVFAVDGGSRRGKYREFNFGVMFSHLMTAAEELWQDVDLIRLEDISQKNFKNSEYVLSVIPSVRDRSLSSEERGRNCTGI</sequence>
<dbReference type="InterPro" id="IPR029478">
    <property type="entry name" value="TM1586_NiRdase"/>
</dbReference>
<reference evidence="5" key="2">
    <citation type="submission" date="2021-04" db="EMBL/GenBank/DDBJ databases">
        <authorList>
            <person name="Gilroy R."/>
        </authorList>
    </citation>
    <scope>NUCLEOTIDE SEQUENCE</scope>
    <source>
        <strain evidence="5">ChiSjej1B19-8411</strain>
    </source>
</reference>
<feature type="domain" description="Putative nitroreductase TM1586" evidence="4">
    <location>
        <begin position="2"/>
        <end position="219"/>
    </location>
</feature>
<protein>
    <submittedName>
        <fullName evidence="5">Nitroreductase family protein</fullName>
    </submittedName>
</protein>
<proteinExistence type="predicted"/>
<keyword evidence="2" id="KW-0288">FMN</keyword>
<gene>
    <name evidence="5" type="ORF">IAA45_01215</name>
</gene>
<evidence type="ECO:0000313" key="5">
    <source>
        <dbReference type="EMBL" id="HIX58324.1"/>
    </source>
</evidence>
<evidence type="ECO:0000313" key="6">
    <source>
        <dbReference type="Proteomes" id="UP000886817"/>
    </source>
</evidence>
<accession>A0A9D1WG42</accession>
<reference evidence="5" key="1">
    <citation type="journal article" date="2021" name="PeerJ">
        <title>Extensive microbial diversity within the chicken gut microbiome revealed by metagenomics and culture.</title>
        <authorList>
            <person name="Gilroy R."/>
            <person name="Ravi A."/>
            <person name="Getino M."/>
            <person name="Pursley I."/>
            <person name="Horton D.L."/>
            <person name="Alikhan N.F."/>
            <person name="Baker D."/>
            <person name="Gharbi K."/>
            <person name="Hall N."/>
            <person name="Watson M."/>
            <person name="Adriaenssens E.M."/>
            <person name="Foster-Nyarko E."/>
            <person name="Jarju S."/>
            <person name="Secka A."/>
            <person name="Antonio M."/>
            <person name="Oren A."/>
            <person name="Chaudhuri R.R."/>
            <person name="La Ragione R."/>
            <person name="Hildebrand F."/>
            <person name="Pallen M.J."/>
        </authorList>
    </citation>
    <scope>NUCLEOTIDE SEQUENCE</scope>
    <source>
        <strain evidence="5">ChiSjej1B19-8411</strain>
    </source>
</reference>
<dbReference type="Proteomes" id="UP000886817">
    <property type="component" value="Unassembled WGS sequence"/>
</dbReference>
<dbReference type="Gene3D" id="3.40.109.10">
    <property type="entry name" value="NADH Oxidase"/>
    <property type="match status" value="1"/>
</dbReference>
<dbReference type="SUPFAM" id="SSF55469">
    <property type="entry name" value="FMN-dependent nitroreductase-like"/>
    <property type="match status" value="2"/>
</dbReference>
<name>A0A9D1WG42_9FIRM</name>